<dbReference type="Proteomes" id="UP001159405">
    <property type="component" value="Unassembled WGS sequence"/>
</dbReference>
<keyword evidence="2" id="KW-1185">Reference proteome</keyword>
<comment type="caution">
    <text evidence="1">The sequence shown here is derived from an EMBL/GenBank/DDBJ whole genome shotgun (WGS) entry which is preliminary data.</text>
</comment>
<gene>
    <name evidence="1" type="ORF">PLOB_00011728</name>
</gene>
<feature type="non-terminal residue" evidence="1">
    <location>
        <position position="1"/>
    </location>
</feature>
<dbReference type="EMBL" id="CALNXK010000162">
    <property type="protein sequence ID" value="CAH3171286.1"/>
    <property type="molecule type" value="Genomic_DNA"/>
</dbReference>
<reference evidence="1 2" key="1">
    <citation type="submission" date="2022-05" db="EMBL/GenBank/DDBJ databases">
        <authorList>
            <consortium name="Genoscope - CEA"/>
            <person name="William W."/>
        </authorList>
    </citation>
    <scope>NUCLEOTIDE SEQUENCE [LARGE SCALE GENOMIC DNA]</scope>
</reference>
<sequence length="76" mass="8737">ISKQFYLQWKGFVLLDKMRYILWVVALLEACDVTNNGRNLGFCQELEICSYAFPEAQCVVSASGLELGCFHSRLYH</sequence>
<organism evidence="1 2">
    <name type="scientific">Porites lobata</name>
    <dbReference type="NCBI Taxonomy" id="104759"/>
    <lineage>
        <taxon>Eukaryota</taxon>
        <taxon>Metazoa</taxon>
        <taxon>Cnidaria</taxon>
        <taxon>Anthozoa</taxon>
        <taxon>Hexacorallia</taxon>
        <taxon>Scleractinia</taxon>
        <taxon>Fungiina</taxon>
        <taxon>Poritidae</taxon>
        <taxon>Porites</taxon>
    </lineage>
</organism>
<accession>A0ABN8QYL6</accession>
<protein>
    <submittedName>
        <fullName evidence="1">Uncharacterized protein</fullName>
    </submittedName>
</protein>
<evidence type="ECO:0000313" key="2">
    <source>
        <dbReference type="Proteomes" id="UP001159405"/>
    </source>
</evidence>
<name>A0ABN8QYL6_9CNID</name>
<evidence type="ECO:0000313" key="1">
    <source>
        <dbReference type="EMBL" id="CAH3171286.1"/>
    </source>
</evidence>
<proteinExistence type="predicted"/>